<evidence type="ECO:0000313" key="2">
    <source>
        <dbReference type="EMBL" id="KAB2621667.1"/>
    </source>
</evidence>
<proteinExistence type="predicted"/>
<organism evidence="2 3">
    <name type="scientific">Pyrus ussuriensis x Pyrus communis</name>
    <dbReference type="NCBI Taxonomy" id="2448454"/>
    <lineage>
        <taxon>Eukaryota</taxon>
        <taxon>Viridiplantae</taxon>
        <taxon>Streptophyta</taxon>
        <taxon>Embryophyta</taxon>
        <taxon>Tracheophyta</taxon>
        <taxon>Spermatophyta</taxon>
        <taxon>Magnoliopsida</taxon>
        <taxon>eudicotyledons</taxon>
        <taxon>Gunneridae</taxon>
        <taxon>Pentapetalae</taxon>
        <taxon>rosids</taxon>
        <taxon>fabids</taxon>
        <taxon>Rosales</taxon>
        <taxon>Rosaceae</taxon>
        <taxon>Amygdaloideae</taxon>
        <taxon>Maleae</taxon>
        <taxon>Pyrus</taxon>
    </lineage>
</organism>
<gene>
    <name evidence="2" type="ORF">D8674_023849</name>
</gene>
<dbReference type="AlphaFoldDB" id="A0A5N5H379"/>
<dbReference type="EMBL" id="SMOL01000231">
    <property type="protein sequence ID" value="KAB2621667.1"/>
    <property type="molecule type" value="Genomic_DNA"/>
</dbReference>
<feature type="region of interest" description="Disordered" evidence="1">
    <location>
        <begin position="1"/>
        <end position="20"/>
    </location>
</feature>
<protein>
    <submittedName>
        <fullName evidence="2">Uncharacterized protein</fullName>
    </submittedName>
</protein>
<reference evidence="2 3" key="1">
    <citation type="submission" date="2019-09" db="EMBL/GenBank/DDBJ databases">
        <authorList>
            <person name="Ou C."/>
        </authorList>
    </citation>
    <scope>NUCLEOTIDE SEQUENCE [LARGE SCALE GENOMIC DNA]</scope>
    <source>
        <strain evidence="2">S2</strain>
        <tissue evidence="2">Leaf</tissue>
    </source>
</reference>
<dbReference type="Proteomes" id="UP000327157">
    <property type="component" value="Chromosome 4"/>
</dbReference>
<sequence>MASSNKNTKSPNISPYNLPQTKVRWEPGEGIHAVLRHRQILSVPALGFILEFRMLPNIRIDFNDCYYFSARLSLIWESYIQDVPCQDKDYFTDILVVDGNWKREINGVKIRAHIFYSLEFNNKLEEIEVCHPKLINLAMQIHTAHHN</sequence>
<name>A0A5N5H379_9ROSA</name>
<accession>A0A5N5H379</accession>
<evidence type="ECO:0000313" key="3">
    <source>
        <dbReference type="Proteomes" id="UP000327157"/>
    </source>
</evidence>
<evidence type="ECO:0000256" key="1">
    <source>
        <dbReference type="SAM" id="MobiDB-lite"/>
    </source>
</evidence>
<reference evidence="3" key="2">
    <citation type="submission" date="2019-10" db="EMBL/GenBank/DDBJ databases">
        <title>A de novo genome assembly of a pear dwarfing rootstock.</title>
        <authorList>
            <person name="Wang F."/>
            <person name="Wang J."/>
            <person name="Li S."/>
            <person name="Zhang Y."/>
            <person name="Fang M."/>
            <person name="Ma L."/>
            <person name="Zhao Y."/>
            <person name="Jiang S."/>
        </authorList>
    </citation>
    <scope>NUCLEOTIDE SEQUENCE [LARGE SCALE GENOMIC DNA]</scope>
</reference>
<reference evidence="2 3" key="3">
    <citation type="submission" date="2019-11" db="EMBL/GenBank/DDBJ databases">
        <title>A de novo genome assembly of a pear dwarfing rootstock.</title>
        <authorList>
            <person name="Wang F."/>
            <person name="Wang J."/>
            <person name="Li S."/>
            <person name="Zhang Y."/>
            <person name="Fang M."/>
            <person name="Ma L."/>
            <person name="Zhao Y."/>
            <person name="Jiang S."/>
        </authorList>
    </citation>
    <scope>NUCLEOTIDE SEQUENCE [LARGE SCALE GENOMIC DNA]</scope>
    <source>
        <strain evidence="2">S2</strain>
        <tissue evidence="2">Leaf</tissue>
    </source>
</reference>
<comment type="caution">
    <text evidence="2">The sequence shown here is derived from an EMBL/GenBank/DDBJ whole genome shotgun (WGS) entry which is preliminary data.</text>
</comment>
<keyword evidence="3" id="KW-1185">Reference proteome</keyword>